<evidence type="ECO:0000256" key="1">
    <source>
        <dbReference type="ARBA" id="ARBA00001947"/>
    </source>
</evidence>
<dbReference type="InterPro" id="IPR003959">
    <property type="entry name" value="ATPase_AAA_core"/>
</dbReference>
<dbReference type="Gene3D" id="3.40.50.300">
    <property type="entry name" value="P-loop containing nucleotide triphosphate hydrolases"/>
    <property type="match status" value="1"/>
</dbReference>
<feature type="signal peptide" evidence="13">
    <location>
        <begin position="1"/>
        <end position="27"/>
    </location>
</feature>
<evidence type="ECO:0000256" key="5">
    <source>
        <dbReference type="ARBA" id="ARBA00022741"/>
    </source>
</evidence>
<dbReference type="Gene3D" id="1.10.8.60">
    <property type="match status" value="1"/>
</dbReference>
<dbReference type="GO" id="GO:0006508">
    <property type="term" value="P:proteolysis"/>
    <property type="evidence" value="ECO:0007669"/>
    <property type="project" value="UniProtKB-KW"/>
</dbReference>
<dbReference type="Proteomes" id="UP000177171">
    <property type="component" value="Unassembled WGS sequence"/>
</dbReference>
<evidence type="ECO:0000256" key="6">
    <source>
        <dbReference type="ARBA" id="ARBA00022801"/>
    </source>
</evidence>
<dbReference type="SUPFAM" id="SSF52540">
    <property type="entry name" value="P-loop containing nucleoside triphosphate hydrolases"/>
    <property type="match status" value="1"/>
</dbReference>
<accession>A0A1G2LSJ1</accession>
<evidence type="ECO:0000259" key="14">
    <source>
        <dbReference type="SMART" id="SM00382"/>
    </source>
</evidence>
<comment type="similarity">
    <text evidence="11">Belongs to the AAA ATPase family.</text>
</comment>
<evidence type="ECO:0000256" key="13">
    <source>
        <dbReference type="SAM" id="SignalP"/>
    </source>
</evidence>
<dbReference type="InterPro" id="IPR027417">
    <property type="entry name" value="P-loop_NTPase"/>
</dbReference>
<dbReference type="Gene3D" id="1.20.58.760">
    <property type="entry name" value="Peptidase M41"/>
    <property type="match status" value="1"/>
</dbReference>
<dbReference type="Pfam" id="PF00004">
    <property type="entry name" value="AAA"/>
    <property type="match status" value="1"/>
</dbReference>
<dbReference type="InterPro" id="IPR037219">
    <property type="entry name" value="Peptidase_M41-like"/>
</dbReference>
<feature type="transmembrane region" description="Helical" evidence="12">
    <location>
        <begin position="106"/>
        <end position="123"/>
    </location>
</feature>
<dbReference type="GO" id="GO:0004176">
    <property type="term" value="F:ATP-dependent peptidase activity"/>
    <property type="evidence" value="ECO:0007669"/>
    <property type="project" value="InterPro"/>
</dbReference>
<dbReference type="GO" id="GO:0030163">
    <property type="term" value="P:protein catabolic process"/>
    <property type="evidence" value="ECO:0007669"/>
    <property type="project" value="TreeGrafter"/>
</dbReference>
<dbReference type="Pfam" id="PF17862">
    <property type="entry name" value="AAA_lid_3"/>
    <property type="match status" value="1"/>
</dbReference>
<evidence type="ECO:0000256" key="8">
    <source>
        <dbReference type="ARBA" id="ARBA00022840"/>
    </source>
</evidence>
<keyword evidence="7" id="KW-0862">Zinc</keyword>
<evidence type="ECO:0000256" key="3">
    <source>
        <dbReference type="ARBA" id="ARBA00022670"/>
    </source>
</evidence>
<dbReference type="GO" id="GO:0005524">
    <property type="term" value="F:ATP binding"/>
    <property type="evidence" value="ECO:0007669"/>
    <property type="project" value="UniProtKB-KW"/>
</dbReference>
<evidence type="ECO:0000256" key="11">
    <source>
        <dbReference type="RuleBase" id="RU003651"/>
    </source>
</evidence>
<keyword evidence="10" id="KW-0175">Coiled coil</keyword>
<comment type="caution">
    <text evidence="15">The sequence shown here is derived from an EMBL/GenBank/DDBJ whole genome shotgun (WGS) entry which is preliminary data.</text>
</comment>
<dbReference type="SMART" id="SM00382">
    <property type="entry name" value="AAA"/>
    <property type="match status" value="1"/>
</dbReference>
<dbReference type="InterPro" id="IPR003593">
    <property type="entry name" value="AAA+_ATPase"/>
</dbReference>
<evidence type="ECO:0000256" key="10">
    <source>
        <dbReference type="ARBA" id="ARBA00023054"/>
    </source>
</evidence>
<keyword evidence="6" id="KW-0378">Hydrolase</keyword>
<dbReference type="GO" id="GO:0005886">
    <property type="term" value="C:plasma membrane"/>
    <property type="evidence" value="ECO:0007669"/>
    <property type="project" value="TreeGrafter"/>
</dbReference>
<evidence type="ECO:0000256" key="7">
    <source>
        <dbReference type="ARBA" id="ARBA00022833"/>
    </source>
</evidence>
<dbReference type="GO" id="GO:0046872">
    <property type="term" value="F:metal ion binding"/>
    <property type="evidence" value="ECO:0007669"/>
    <property type="project" value="UniProtKB-KW"/>
</dbReference>
<dbReference type="PANTHER" id="PTHR23076:SF97">
    <property type="entry name" value="ATP-DEPENDENT ZINC METALLOPROTEASE YME1L1"/>
    <property type="match status" value="1"/>
</dbReference>
<dbReference type="SUPFAM" id="SSF140990">
    <property type="entry name" value="FtsH protease domain-like"/>
    <property type="match status" value="1"/>
</dbReference>
<dbReference type="InterPro" id="IPR003960">
    <property type="entry name" value="ATPase_AAA_CS"/>
</dbReference>
<keyword evidence="12" id="KW-1133">Transmembrane helix</keyword>
<dbReference type="InterPro" id="IPR000642">
    <property type="entry name" value="Peptidase_M41"/>
</dbReference>
<name>A0A1G2LSJ1_9BACT</name>
<feature type="transmembrane region" description="Helical" evidence="12">
    <location>
        <begin position="57"/>
        <end position="75"/>
    </location>
</feature>
<dbReference type="GO" id="GO:0004222">
    <property type="term" value="F:metalloendopeptidase activity"/>
    <property type="evidence" value="ECO:0007669"/>
    <property type="project" value="InterPro"/>
</dbReference>
<keyword evidence="3" id="KW-0645">Protease</keyword>
<dbReference type="EMBL" id="MHQY01000005">
    <property type="protein sequence ID" value="OHA14600.1"/>
    <property type="molecule type" value="Genomic_DNA"/>
</dbReference>
<keyword evidence="13" id="KW-0732">Signal</keyword>
<evidence type="ECO:0000256" key="12">
    <source>
        <dbReference type="SAM" id="Phobius"/>
    </source>
</evidence>
<keyword evidence="8 11" id="KW-0067">ATP-binding</keyword>
<evidence type="ECO:0000313" key="16">
    <source>
        <dbReference type="Proteomes" id="UP000177171"/>
    </source>
</evidence>
<dbReference type="GO" id="GO:0016887">
    <property type="term" value="F:ATP hydrolysis activity"/>
    <property type="evidence" value="ECO:0007669"/>
    <property type="project" value="InterPro"/>
</dbReference>
<dbReference type="AlphaFoldDB" id="A0A1G2LSJ1"/>
<keyword evidence="12" id="KW-0812">Transmembrane</keyword>
<keyword evidence="12" id="KW-0472">Membrane</keyword>
<dbReference type="PANTHER" id="PTHR23076">
    <property type="entry name" value="METALLOPROTEASE M41 FTSH"/>
    <property type="match status" value="1"/>
</dbReference>
<feature type="domain" description="AAA+ ATPase" evidence="14">
    <location>
        <begin position="209"/>
        <end position="346"/>
    </location>
</feature>
<keyword evidence="9" id="KW-0482">Metalloprotease</keyword>
<organism evidence="15 16">
    <name type="scientific">Candidatus Sungbacteria bacterium RIFCSPLOWO2_12_FULL_41_11</name>
    <dbReference type="NCBI Taxonomy" id="1802286"/>
    <lineage>
        <taxon>Bacteria</taxon>
        <taxon>Candidatus Sungiibacteriota</taxon>
    </lineage>
</organism>
<evidence type="ECO:0000256" key="2">
    <source>
        <dbReference type="ARBA" id="ARBA00010044"/>
    </source>
</evidence>
<dbReference type="InterPro" id="IPR041569">
    <property type="entry name" value="AAA_lid_3"/>
</dbReference>
<dbReference type="FunFam" id="3.40.50.300:FF:001025">
    <property type="entry name" value="ATPase family, AAA domain-containing 2B"/>
    <property type="match status" value="1"/>
</dbReference>
<dbReference type="PROSITE" id="PS00674">
    <property type="entry name" value="AAA"/>
    <property type="match status" value="1"/>
</dbReference>
<keyword evidence="5 11" id="KW-0547">Nucleotide-binding</keyword>
<dbReference type="Pfam" id="PF01434">
    <property type="entry name" value="Peptidase_M41"/>
    <property type="match status" value="1"/>
</dbReference>
<evidence type="ECO:0000256" key="4">
    <source>
        <dbReference type="ARBA" id="ARBA00022723"/>
    </source>
</evidence>
<reference evidence="15 16" key="1">
    <citation type="journal article" date="2016" name="Nat. Commun.">
        <title>Thousands of microbial genomes shed light on interconnected biogeochemical processes in an aquifer system.</title>
        <authorList>
            <person name="Anantharaman K."/>
            <person name="Brown C.T."/>
            <person name="Hug L.A."/>
            <person name="Sharon I."/>
            <person name="Castelle C.J."/>
            <person name="Probst A.J."/>
            <person name="Thomas B.C."/>
            <person name="Singh A."/>
            <person name="Wilkins M.J."/>
            <person name="Karaoz U."/>
            <person name="Brodie E.L."/>
            <person name="Williams K.H."/>
            <person name="Hubbard S.S."/>
            <person name="Banfield J.F."/>
        </authorList>
    </citation>
    <scope>NUCLEOTIDE SEQUENCE [LARGE SCALE GENOMIC DNA]</scope>
</reference>
<comment type="cofactor">
    <cofactor evidence="1">
        <name>Zn(2+)</name>
        <dbReference type="ChEBI" id="CHEBI:29105"/>
    </cofactor>
</comment>
<keyword evidence="4" id="KW-0479">Metal-binding</keyword>
<feature type="chain" id="PRO_5009583581" description="AAA+ ATPase domain-containing protein" evidence="13">
    <location>
        <begin position="28"/>
        <end position="649"/>
    </location>
</feature>
<evidence type="ECO:0000313" key="15">
    <source>
        <dbReference type="EMBL" id="OHA14600.1"/>
    </source>
</evidence>
<gene>
    <name evidence="15" type="ORF">A3G49_05405</name>
</gene>
<protein>
    <recommendedName>
        <fullName evidence="14">AAA+ ATPase domain-containing protein</fullName>
    </recommendedName>
</protein>
<proteinExistence type="inferred from homology"/>
<evidence type="ECO:0000256" key="9">
    <source>
        <dbReference type="ARBA" id="ARBA00023049"/>
    </source>
</evidence>
<sequence>MKQKRLFIAAFLCLSLIMAMAVHSVFAQYDPSQDYGVFEVPSSSSSRPGQDLTSGNWFIFHSIWIIVLVTLFMFFRSNRDRKLKVRMPDGKKEDEKEGKRFSKKQAVFVFVLGVVLAVSFIMLLTNASWLLAGGLLFALGAIVFSNWEACQGLFHSSFSGNVSSHLVKDEEKITTFKDVGGLSEVIEEFSDVVSLYKNKEEAKAWGIRLPKGILLIGPPGCGKTLVARAVAGEAGLNFLDYSGAEIGSSYVRSGAGDIKGLFDNARSMQPCLIFFDEIDALGRKRGYDTSGEFDHATTELLHQMDGLRTKNSDILVLAATNREDILDEALLRPGRFDKKILVPPPDTDGRESILKIHTANKSLAHDVVLRELALKTPGFTGATLEQLTNEAAQLARHRFEEEKNKAGVVGKVMEAAQSVKDRIFGEPERVIVKHDFEEAILRVQMGPARKLIMSVEERKIVAYHEMGHAVVTVEKGIEILEKVTLMPRNWALGMTLSRSEETSLPSKETILARITSLLGGRAAEEIFLGRNRITTGGGNDFEKAEELARKMVSEWGMGKFGPTIFFKSGAGFFGSRPISEQTAAEIDGDVRMILSECLGEAKNIIVSRKEEVLKLAELLLTKNALDAKEITEVLNNGKNRNELKSEARE</sequence>
<comment type="similarity">
    <text evidence="2">In the C-terminal section; belongs to the peptidase M41 family.</text>
</comment>